<dbReference type="PhylomeDB" id="E7FEU2"/>
<comment type="cofactor">
    <cofactor evidence="1">
        <name>Mn(2+)</name>
        <dbReference type="ChEBI" id="CHEBI:29035"/>
    </cofactor>
</comment>
<dbReference type="Bgee" id="ENSDARG00000069941">
    <property type="expression patterns" value="Expressed in liver and 9 other cell types or tissues"/>
</dbReference>
<dbReference type="GeneID" id="101887157"/>
<gene>
    <name evidence="15 18" type="primary">tdp2a</name>
    <name evidence="17" type="synonym">LOC101887157</name>
</gene>
<dbReference type="eggNOG" id="KOG2756">
    <property type="taxonomic scope" value="Eukaryota"/>
</dbReference>
<evidence type="ECO:0000313" key="18">
    <source>
        <dbReference type="ZFIN" id="ZDB-GENE-110218-1"/>
    </source>
</evidence>
<dbReference type="HOGENOM" id="CLU_047318_0_0_1"/>
<evidence type="ECO:0000256" key="7">
    <source>
        <dbReference type="ARBA" id="ARBA00022763"/>
    </source>
</evidence>
<dbReference type="GO" id="GO:0016605">
    <property type="term" value="C:PML body"/>
    <property type="evidence" value="ECO:0000318"/>
    <property type="project" value="GO_Central"/>
</dbReference>
<evidence type="ECO:0000313" key="15">
    <source>
        <dbReference type="Ensembl" id="ENSDARP00000092988"/>
    </source>
</evidence>
<dbReference type="STRING" id="7955.ENSDARP00000092988"/>
<evidence type="ECO:0000256" key="11">
    <source>
        <dbReference type="ARBA" id="ARBA00023242"/>
    </source>
</evidence>
<dbReference type="Ensembl" id="ENSDART00000102212.5">
    <property type="protein sequence ID" value="ENSDARP00000092988.3"/>
    <property type="gene ID" value="ENSDARG00000069941.5"/>
</dbReference>
<dbReference type="ZFIN" id="ZDB-GENE-110218-1">
    <property type="gene designation" value="tdp2a"/>
</dbReference>
<keyword evidence="7" id="KW-0227">DNA damage</keyword>
<keyword evidence="11" id="KW-0539">Nucleus</keyword>
<evidence type="ECO:0000256" key="8">
    <source>
        <dbReference type="ARBA" id="ARBA00022801"/>
    </source>
</evidence>
<reference evidence="15 16" key="2">
    <citation type="journal article" date="2013" name="Nature">
        <title>The zebrafish reference genome sequence and its relationship to the human genome.</title>
        <authorList>
            <consortium name="Genome Reference Consortium Zebrafish"/>
            <person name="Howe K."/>
            <person name="Clark M.D."/>
            <person name="Torroja C.F."/>
            <person name="Torrance J."/>
            <person name="Berthelot C."/>
            <person name="Muffato M."/>
            <person name="Collins J.E."/>
            <person name="Humphray S."/>
            <person name="McLaren K."/>
            <person name="Matthews L."/>
            <person name="McLaren S."/>
            <person name="Sealy I."/>
            <person name="Caccamo M."/>
            <person name="Churcher C."/>
            <person name="Scott C."/>
            <person name="Barrett J.C."/>
            <person name="Koch R."/>
            <person name="Rauch G.J."/>
            <person name="White S."/>
            <person name="Chow W."/>
            <person name="Kilian B."/>
            <person name="Quintais L.T."/>
            <person name="Guerra-Assuncao J.A."/>
            <person name="Zhou Y."/>
            <person name="Gu Y."/>
            <person name="Yen J."/>
            <person name="Vogel J.H."/>
            <person name="Eyre T."/>
            <person name="Redmond S."/>
            <person name="Banerjee R."/>
            <person name="Chi J."/>
            <person name="Fu B."/>
            <person name="Langley E."/>
            <person name="Maguire S.F."/>
            <person name="Laird G.K."/>
            <person name="Lloyd D."/>
            <person name="Kenyon E."/>
            <person name="Donaldson S."/>
            <person name="Sehra H."/>
            <person name="Almeida-King J."/>
            <person name="Loveland J."/>
            <person name="Trevanion S."/>
            <person name="Jones M."/>
            <person name="Quail M."/>
            <person name="Willey D."/>
            <person name="Hunt A."/>
            <person name="Burton J."/>
            <person name="Sims S."/>
            <person name="McLay K."/>
            <person name="Plumb B."/>
            <person name="Davis J."/>
            <person name="Clee C."/>
            <person name="Oliver K."/>
            <person name="Clark R."/>
            <person name="Riddle C."/>
            <person name="Elliot D."/>
            <person name="Eliott D."/>
            <person name="Threadgold G."/>
            <person name="Harden G."/>
            <person name="Ware D."/>
            <person name="Begum S."/>
            <person name="Mortimore B."/>
            <person name="Mortimer B."/>
            <person name="Kerry G."/>
            <person name="Heath P."/>
            <person name="Phillimore B."/>
            <person name="Tracey A."/>
            <person name="Corby N."/>
            <person name="Dunn M."/>
            <person name="Johnson C."/>
            <person name="Wood J."/>
            <person name="Clark S."/>
            <person name="Pelan S."/>
            <person name="Griffiths G."/>
            <person name="Smith M."/>
            <person name="Glithero R."/>
            <person name="Howden P."/>
            <person name="Barker N."/>
            <person name="Lloyd C."/>
            <person name="Stevens C."/>
            <person name="Harley J."/>
            <person name="Holt K."/>
            <person name="Panagiotidis G."/>
            <person name="Lovell J."/>
            <person name="Beasley H."/>
            <person name="Henderson C."/>
            <person name="Gordon D."/>
            <person name="Auger K."/>
            <person name="Wright D."/>
            <person name="Collins J."/>
            <person name="Raisen C."/>
            <person name="Dyer L."/>
            <person name="Leung K."/>
            <person name="Robertson L."/>
            <person name="Ambridge K."/>
            <person name="Leongamornlert D."/>
            <person name="McGuire S."/>
            <person name="Gilderthorp R."/>
            <person name="Griffiths C."/>
            <person name="Manthravadi D."/>
            <person name="Nichol S."/>
            <person name="Barker G."/>
            <person name="Whitehead S."/>
            <person name="Kay M."/>
            <person name="Brown J."/>
            <person name="Murnane C."/>
            <person name="Gray E."/>
            <person name="Humphries M."/>
            <person name="Sycamore N."/>
            <person name="Barker D."/>
            <person name="Saunders D."/>
            <person name="Wallis J."/>
            <person name="Babbage A."/>
            <person name="Hammond S."/>
            <person name="Mashreghi-Mohammadi M."/>
            <person name="Barr L."/>
            <person name="Martin S."/>
            <person name="Wray P."/>
            <person name="Ellington A."/>
            <person name="Matthews N."/>
            <person name="Ellwood M."/>
            <person name="Woodmansey R."/>
            <person name="Clark G."/>
            <person name="Cooper J."/>
            <person name="Cooper J."/>
            <person name="Tromans A."/>
            <person name="Grafham D."/>
            <person name="Skuce C."/>
            <person name="Pandian R."/>
            <person name="Andrews R."/>
            <person name="Harrison E."/>
            <person name="Kimberley A."/>
            <person name="Garnett J."/>
            <person name="Fosker N."/>
            <person name="Hall R."/>
            <person name="Garner P."/>
            <person name="Kelly D."/>
            <person name="Bird C."/>
            <person name="Palmer S."/>
            <person name="Gehring I."/>
            <person name="Berger A."/>
            <person name="Dooley C.M."/>
            <person name="Ersan-Urun Z."/>
            <person name="Eser C."/>
            <person name="Geiger H."/>
            <person name="Geisler M."/>
            <person name="Karotki L."/>
            <person name="Kirn A."/>
            <person name="Konantz J."/>
            <person name="Konantz M."/>
            <person name="Oberlander M."/>
            <person name="Rudolph-Geiger S."/>
            <person name="Teucke M."/>
            <person name="Lanz C."/>
            <person name="Raddatz G."/>
            <person name="Osoegawa K."/>
            <person name="Zhu B."/>
            <person name="Rapp A."/>
            <person name="Widaa S."/>
            <person name="Langford C."/>
            <person name="Yang F."/>
            <person name="Schuster S.C."/>
            <person name="Carter N.P."/>
            <person name="Harrow J."/>
            <person name="Ning Z."/>
            <person name="Herrero J."/>
            <person name="Searle S.M."/>
            <person name="Enright A."/>
            <person name="Geisler R."/>
            <person name="Plasterk R.H."/>
            <person name="Lee C."/>
            <person name="Westerfield M."/>
            <person name="de Jong P.J."/>
            <person name="Zon L.I."/>
            <person name="Postlethwait J.H."/>
            <person name="Nusslein-Volhard C."/>
            <person name="Hubbard T.J."/>
            <person name="Roest Crollius H."/>
            <person name="Rogers J."/>
            <person name="Stemple D.L."/>
        </authorList>
    </citation>
    <scope>NUCLEOTIDE SEQUENCE [LARGE SCALE GENOMIC DNA]</scope>
    <source>
        <strain evidence="15">Tuebingen</strain>
    </source>
</reference>
<dbReference type="Gene3D" id="3.60.10.10">
    <property type="entry name" value="Endonuclease/exonuclease/phosphatase"/>
    <property type="match status" value="1"/>
</dbReference>
<name>E7FEU2_DANRE</name>
<evidence type="ECO:0000256" key="4">
    <source>
        <dbReference type="ARBA" id="ARBA00017870"/>
    </source>
</evidence>
<dbReference type="GO" id="GO:0003697">
    <property type="term" value="F:single-stranded DNA binding"/>
    <property type="evidence" value="ECO:0000318"/>
    <property type="project" value="GO_Central"/>
</dbReference>
<dbReference type="GO" id="GO:0046872">
    <property type="term" value="F:metal ion binding"/>
    <property type="evidence" value="ECO:0007669"/>
    <property type="project" value="UniProtKB-KW"/>
</dbReference>
<dbReference type="GeneTree" id="ENSGT00390000014242"/>
<accession>A0A8M2B563</accession>
<feature type="compositionally biased region" description="Low complexity" evidence="13">
    <location>
        <begin position="131"/>
        <end position="144"/>
    </location>
</feature>
<dbReference type="SMR" id="E7FEU2"/>
<organism evidence="15">
    <name type="scientific">Danio rerio</name>
    <name type="common">Zebrafish</name>
    <name type="synonym">Brachydanio rerio</name>
    <dbReference type="NCBI Taxonomy" id="7955"/>
    <lineage>
        <taxon>Eukaryota</taxon>
        <taxon>Metazoa</taxon>
        <taxon>Chordata</taxon>
        <taxon>Craniata</taxon>
        <taxon>Vertebrata</taxon>
        <taxon>Euteleostomi</taxon>
        <taxon>Actinopterygii</taxon>
        <taxon>Neopterygii</taxon>
        <taxon>Teleostei</taxon>
        <taxon>Ostariophysi</taxon>
        <taxon>Cypriniformes</taxon>
        <taxon>Danionidae</taxon>
        <taxon>Danioninae</taxon>
        <taxon>Danio</taxon>
    </lineage>
</organism>
<dbReference type="SUPFAM" id="SSF56219">
    <property type="entry name" value="DNase I-like"/>
    <property type="match status" value="1"/>
</dbReference>
<dbReference type="InterPro" id="IPR036691">
    <property type="entry name" value="Endo/exonu/phosph_ase_sf"/>
</dbReference>
<evidence type="ECO:0000313" key="17">
    <source>
        <dbReference type="RefSeq" id="XP_005158360.1"/>
    </source>
</evidence>
<evidence type="ECO:0000256" key="6">
    <source>
        <dbReference type="ARBA" id="ARBA00022723"/>
    </source>
</evidence>
<dbReference type="FunFam" id="3.60.10.10:FF:000024">
    <property type="entry name" value="Tyrosyl-DNA phosphodiesterase 2"/>
    <property type="match status" value="1"/>
</dbReference>
<keyword evidence="16" id="KW-1185">Reference proteome</keyword>
<evidence type="ECO:0000313" key="16">
    <source>
        <dbReference type="Proteomes" id="UP000000437"/>
    </source>
</evidence>
<feature type="region of interest" description="Disordered" evidence="13">
    <location>
        <begin position="1"/>
        <end position="148"/>
    </location>
</feature>
<feature type="domain" description="Endonuclease/exonuclease/phosphatase" evidence="14">
    <location>
        <begin position="196"/>
        <end position="430"/>
    </location>
</feature>
<dbReference type="PANTHER" id="PTHR15822">
    <property type="entry name" value="TRAF AND TNF RECEPTOR-ASSOCIATED PROTEIN"/>
    <property type="match status" value="1"/>
</dbReference>
<comment type="cofactor">
    <cofactor evidence="2">
        <name>Mg(2+)</name>
        <dbReference type="ChEBI" id="CHEBI:18420"/>
    </cofactor>
</comment>
<evidence type="ECO:0000256" key="5">
    <source>
        <dbReference type="ARBA" id="ARBA00022722"/>
    </source>
</evidence>
<accession>E7FEU2</accession>
<dbReference type="GO" id="GO:0070260">
    <property type="term" value="F:5'-tyrosyl-DNA phosphodiesterase activity"/>
    <property type="evidence" value="ECO:0000318"/>
    <property type="project" value="GO_Central"/>
</dbReference>
<evidence type="ECO:0000256" key="1">
    <source>
        <dbReference type="ARBA" id="ARBA00001936"/>
    </source>
</evidence>
<comment type="subcellular location">
    <subcellularLocation>
        <location evidence="3">Nucleus</location>
        <location evidence="3">PML body</location>
    </subcellularLocation>
</comment>
<dbReference type="Proteomes" id="UP000000437">
    <property type="component" value="Chromosome 16"/>
</dbReference>
<dbReference type="AGR" id="ZFIN:ZDB-GENE-110218-1"/>
<reference evidence="15" key="1">
    <citation type="submission" date="2011-07" db="UniProtKB">
        <authorList>
            <consortium name="Ensembl"/>
        </authorList>
    </citation>
    <scope>IDENTIFICATION</scope>
    <source>
        <strain evidence="15">Tuebingen</strain>
    </source>
</reference>
<evidence type="ECO:0000256" key="3">
    <source>
        <dbReference type="ARBA" id="ARBA00004322"/>
    </source>
</evidence>
<dbReference type="OrthoDB" id="9975959at2759"/>
<dbReference type="InterPro" id="IPR051547">
    <property type="entry name" value="TDP2-like"/>
</dbReference>
<dbReference type="GO" id="GO:0005737">
    <property type="term" value="C:cytoplasm"/>
    <property type="evidence" value="ECO:0000318"/>
    <property type="project" value="GO_Central"/>
</dbReference>
<sequence length="449" mass="50421">MDNPSCVQSHTCSEAPPLGCNGTDPCLVDTKVEKKTVKNKKKNKRKKSASCQVKTGSEYTQVAVEEQSSASENLPGNHKNKPAGSKHEKNNQKRKSQSISPVRTPAIPSPQKPLTKPTCDQSTQTESLQCQSIQTQSTQTPPIQGMHTTSTETKCTQTIQSSFSLHQAYWGKSFTDQSADEQKTQASARSNHLTVLSWNIDGLDDENVRDRVKGLLSHLGKYRADVVLLQELVPPCVKILKNVIKDDQFLEGSEDGYFCGILLRKERVQCIQSNIVKYPTTEQGRNLLIANVSFSGHPLCIMTSHLESCKTGSQERLNQLWRVWKWMKETPEDHTVIFGGDTNLRDWEVKKLGGLPDGISDVWEMLGQPEESRYTWDTSINDNNDIPNPIRLRFDRLFLKGAANGAQLRPESMTLIGLEKLKCDYFISDHWGILCTFKYGESEEQCVTD</sequence>
<dbReference type="KEGG" id="dre:101887157"/>
<keyword evidence="8" id="KW-0378">Hydrolase</keyword>
<proteinExistence type="predicted"/>
<dbReference type="GO" id="GO:0004518">
    <property type="term" value="F:nuclease activity"/>
    <property type="evidence" value="ECO:0007669"/>
    <property type="project" value="UniProtKB-KW"/>
</dbReference>
<feature type="compositionally biased region" description="Basic residues" evidence="13">
    <location>
        <begin position="37"/>
        <end position="48"/>
    </location>
</feature>
<dbReference type="CTD" id="101887157"/>
<dbReference type="OMA" id="NTSSHKC"/>
<keyword evidence="6" id="KW-0479">Metal-binding</keyword>
<dbReference type="RefSeq" id="XP_005158360.1">
    <property type="nucleotide sequence ID" value="XM_005158303.5"/>
</dbReference>
<dbReference type="PaxDb" id="7955-ENSDARP00000092988"/>
<feature type="compositionally biased region" description="Polar residues" evidence="13">
    <location>
        <begin position="1"/>
        <end position="12"/>
    </location>
</feature>
<evidence type="ECO:0000256" key="9">
    <source>
        <dbReference type="ARBA" id="ARBA00022842"/>
    </source>
</evidence>
<dbReference type="EMBL" id="FQ323103">
    <property type="status" value="NOT_ANNOTATED_CDS"/>
    <property type="molecule type" value="Genomic_DNA"/>
</dbReference>
<dbReference type="GO" id="GO:0006302">
    <property type="term" value="P:double-strand break repair"/>
    <property type="evidence" value="ECO:0000318"/>
    <property type="project" value="GO_Central"/>
</dbReference>
<keyword evidence="5" id="KW-0540">Nuclease</keyword>
<dbReference type="PANTHER" id="PTHR15822:SF4">
    <property type="entry name" value="TYROSYL-DNA PHOSPHODIESTERASE 2"/>
    <property type="match status" value="1"/>
</dbReference>
<keyword evidence="9" id="KW-0460">Magnesium</keyword>
<keyword evidence="10" id="KW-0234">DNA repair</keyword>
<protein>
    <recommendedName>
        <fullName evidence="4">Tyrosyl-DNA phosphodiesterase 2</fullName>
    </recommendedName>
    <alternativeName>
        <fullName evidence="12">5'-tyrosyl-DNA phosphodiesterase</fullName>
    </alternativeName>
</protein>
<dbReference type="CDD" id="cd09080">
    <property type="entry name" value="TDP2"/>
    <property type="match status" value="1"/>
</dbReference>
<evidence type="ECO:0000256" key="2">
    <source>
        <dbReference type="ARBA" id="ARBA00001946"/>
    </source>
</evidence>
<dbReference type="AlphaFoldDB" id="E7FEU2"/>
<evidence type="ECO:0000256" key="12">
    <source>
        <dbReference type="ARBA" id="ARBA00031304"/>
    </source>
</evidence>
<evidence type="ECO:0000256" key="10">
    <source>
        <dbReference type="ARBA" id="ARBA00023204"/>
    </source>
</evidence>
<dbReference type="Pfam" id="PF03372">
    <property type="entry name" value="Exo_endo_phos"/>
    <property type="match status" value="1"/>
</dbReference>
<feature type="compositionally biased region" description="Polar residues" evidence="13">
    <location>
        <begin position="118"/>
        <end position="130"/>
    </location>
</feature>
<feature type="compositionally biased region" description="Polar residues" evidence="13">
    <location>
        <begin position="49"/>
        <end position="74"/>
    </location>
</feature>
<evidence type="ECO:0000256" key="13">
    <source>
        <dbReference type="SAM" id="MobiDB-lite"/>
    </source>
</evidence>
<evidence type="ECO:0000259" key="14">
    <source>
        <dbReference type="Pfam" id="PF03372"/>
    </source>
</evidence>
<reference evidence="17" key="3">
    <citation type="submission" date="2025-04" db="UniProtKB">
        <authorList>
            <consortium name="RefSeq"/>
        </authorList>
    </citation>
    <scope>IDENTIFICATION</scope>
    <source>
        <strain evidence="17">Tuebingen</strain>
    </source>
</reference>
<dbReference type="InterPro" id="IPR005135">
    <property type="entry name" value="Endo/exonuclease/phosphatase"/>
</dbReference>